<dbReference type="PANTHER" id="PTHR30055">
    <property type="entry name" value="HTH-TYPE TRANSCRIPTIONAL REGULATOR RUTR"/>
    <property type="match status" value="1"/>
</dbReference>
<evidence type="ECO:0000256" key="3">
    <source>
        <dbReference type="SAM" id="MobiDB-lite"/>
    </source>
</evidence>
<keyword evidence="6" id="KW-1185">Reference proteome</keyword>
<dbReference type="PROSITE" id="PS50977">
    <property type="entry name" value="HTH_TETR_2"/>
    <property type="match status" value="1"/>
</dbReference>
<evidence type="ECO:0000256" key="2">
    <source>
        <dbReference type="PROSITE-ProRule" id="PRU00335"/>
    </source>
</evidence>
<feature type="DNA-binding region" description="H-T-H motif" evidence="2">
    <location>
        <begin position="49"/>
        <end position="68"/>
    </location>
</feature>
<dbReference type="InterPro" id="IPR001647">
    <property type="entry name" value="HTH_TetR"/>
</dbReference>
<accession>A0ABX6VWK4</accession>
<reference evidence="5 6" key="1">
    <citation type="submission" date="2020-11" db="EMBL/GenBank/DDBJ databases">
        <title>Complete genome sequence unveiled secondary metabolic potentials in Streptomyces solisilvae HNM0141.</title>
        <authorList>
            <person name="Huang X."/>
        </authorList>
    </citation>
    <scope>NUCLEOTIDE SEQUENCE [LARGE SCALE GENOMIC DNA]</scope>
    <source>
        <strain evidence="5 6">HNM0141</strain>
    </source>
</reference>
<dbReference type="Proteomes" id="UP000663421">
    <property type="component" value="Chromosome"/>
</dbReference>
<organism evidence="5 6">
    <name type="scientific">Streptomyces malaysiensis</name>
    <dbReference type="NCBI Taxonomy" id="92644"/>
    <lineage>
        <taxon>Bacteria</taxon>
        <taxon>Bacillati</taxon>
        <taxon>Actinomycetota</taxon>
        <taxon>Actinomycetes</taxon>
        <taxon>Kitasatosporales</taxon>
        <taxon>Streptomycetaceae</taxon>
        <taxon>Streptomyces</taxon>
        <taxon>Streptomyces violaceusniger group</taxon>
    </lineage>
</organism>
<dbReference type="Pfam" id="PF00440">
    <property type="entry name" value="TetR_N"/>
    <property type="match status" value="1"/>
</dbReference>
<keyword evidence="1 2" id="KW-0238">DNA-binding</keyword>
<protein>
    <submittedName>
        <fullName evidence="5">TetR/AcrR family transcriptional regulator</fullName>
    </submittedName>
</protein>
<feature type="domain" description="HTH tetR-type" evidence="4">
    <location>
        <begin position="26"/>
        <end position="86"/>
    </location>
</feature>
<proteinExistence type="predicted"/>
<evidence type="ECO:0000313" key="6">
    <source>
        <dbReference type="Proteomes" id="UP000663421"/>
    </source>
</evidence>
<feature type="region of interest" description="Disordered" evidence="3">
    <location>
        <begin position="1"/>
        <end position="20"/>
    </location>
</feature>
<dbReference type="InterPro" id="IPR036271">
    <property type="entry name" value="Tet_transcr_reg_TetR-rel_C_sf"/>
</dbReference>
<evidence type="ECO:0000313" key="5">
    <source>
        <dbReference type="EMBL" id="QPI53619.1"/>
    </source>
</evidence>
<dbReference type="SUPFAM" id="SSF46689">
    <property type="entry name" value="Homeodomain-like"/>
    <property type="match status" value="1"/>
</dbReference>
<dbReference type="PANTHER" id="PTHR30055:SF226">
    <property type="entry name" value="HTH-TYPE TRANSCRIPTIONAL REGULATOR PKSA"/>
    <property type="match status" value="1"/>
</dbReference>
<dbReference type="InterPro" id="IPR050109">
    <property type="entry name" value="HTH-type_TetR-like_transc_reg"/>
</dbReference>
<dbReference type="EMBL" id="CP065050">
    <property type="protein sequence ID" value="QPI53619.1"/>
    <property type="molecule type" value="Genomic_DNA"/>
</dbReference>
<dbReference type="PRINTS" id="PR00455">
    <property type="entry name" value="HTHTETR"/>
</dbReference>
<evidence type="ECO:0000259" key="4">
    <source>
        <dbReference type="PROSITE" id="PS50977"/>
    </source>
</evidence>
<evidence type="ECO:0000256" key="1">
    <source>
        <dbReference type="ARBA" id="ARBA00023125"/>
    </source>
</evidence>
<dbReference type="SUPFAM" id="SSF48498">
    <property type="entry name" value="Tetracyclin repressor-like, C-terminal domain"/>
    <property type="match status" value="1"/>
</dbReference>
<sequence length="216" mass="25071">MGDETETRMSVEQVEPANSRRQRRWQDVHDRLYDAACELFLESDFVSTSVDEIAERADVARKTAYNHFPRKRDLISEWGRRRRLFVQGELSEEVVATHSFEDVLRHYFRALVKINQVQRPLTIRMLMGWRESGGPFDVDPHLLVEVFRDITARAVDRGELRASTDPARVATILYSCYFGILYEWVAGSDQEAPFDLAQAYTQLLDLTFEGLLKRPA</sequence>
<dbReference type="InterPro" id="IPR009057">
    <property type="entry name" value="Homeodomain-like_sf"/>
</dbReference>
<name>A0ABX6VWK4_STRMQ</name>
<gene>
    <name evidence="5" type="ORF">I1A49_00475</name>
</gene>
<dbReference type="Gene3D" id="1.10.357.10">
    <property type="entry name" value="Tetracycline Repressor, domain 2"/>
    <property type="match status" value="1"/>
</dbReference>